<dbReference type="Proteomes" id="UP000315677">
    <property type="component" value="Unassembled WGS sequence"/>
</dbReference>
<protein>
    <submittedName>
        <fullName evidence="1">FhuF-like iron-sulfur protein</fullName>
    </submittedName>
</protein>
<comment type="caution">
    <text evidence="1">The sequence shown here is derived from an EMBL/GenBank/DDBJ whole genome shotgun (WGS) entry which is preliminary data.</text>
</comment>
<dbReference type="AlphaFoldDB" id="A0A543D479"/>
<dbReference type="RefSeq" id="WP_142061296.1">
    <property type="nucleotide sequence ID" value="NZ_VFPA01000005.1"/>
</dbReference>
<keyword evidence="2" id="KW-1185">Reference proteome</keyword>
<dbReference type="GO" id="GO:0051537">
    <property type="term" value="F:2 iron, 2 sulfur cluster binding"/>
    <property type="evidence" value="ECO:0007669"/>
    <property type="project" value="InterPro"/>
</dbReference>
<evidence type="ECO:0000313" key="2">
    <source>
        <dbReference type="Proteomes" id="UP000315677"/>
    </source>
</evidence>
<dbReference type="EMBL" id="VFPA01000005">
    <property type="protein sequence ID" value="TQM04156.1"/>
    <property type="molecule type" value="Genomic_DNA"/>
</dbReference>
<proteinExistence type="predicted"/>
<organism evidence="1 2">
    <name type="scientific">Pseudonocardia kunmingensis</name>
    <dbReference type="NCBI Taxonomy" id="630975"/>
    <lineage>
        <taxon>Bacteria</taxon>
        <taxon>Bacillati</taxon>
        <taxon>Actinomycetota</taxon>
        <taxon>Actinomycetes</taxon>
        <taxon>Pseudonocardiales</taxon>
        <taxon>Pseudonocardiaceae</taxon>
        <taxon>Pseudonocardia</taxon>
    </lineage>
</organism>
<reference evidence="1 2" key="1">
    <citation type="submission" date="2019-06" db="EMBL/GenBank/DDBJ databases">
        <title>Sequencing the genomes of 1000 actinobacteria strains.</title>
        <authorList>
            <person name="Klenk H.-P."/>
        </authorList>
    </citation>
    <scope>NUCLEOTIDE SEQUENCE [LARGE SCALE GENOMIC DNA]</scope>
    <source>
        <strain evidence="1 2">DSM 45301</strain>
    </source>
</reference>
<sequence length="277" mass="28955">MGTVVGERLEELRARCAPLTFAPLPEIAATAPSGPGWSSAAQLAAPGSARLDELLAVAAASAPTGPHAVHALRTVLRELIFCVSAAVYLVDAAPAVTPAGYWCHAGGRTGVDRRLLVVAATARVGGASPTGAADVRLSSTEALDAWVAEGFVGTVAPLVEAVRARSRVGPRTLWGYVLDMLHFNALSVARQLGHDRTTAWERAARLADALHAAGAPRFSRPELVRFGADRDEVWGVRGACCLDFKDPGHGMCLTCPLLDADARTAKWAASALRPARS</sequence>
<dbReference type="OrthoDB" id="3687419at2"/>
<name>A0A543D479_9PSEU</name>
<accession>A0A543D479</accession>
<evidence type="ECO:0000313" key="1">
    <source>
        <dbReference type="EMBL" id="TQM04156.1"/>
    </source>
</evidence>
<gene>
    <name evidence="1" type="ORF">FB558_7187</name>
</gene>